<feature type="domain" description="F-box" evidence="3">
    <location>
        <begin position="84"/>
        <end position="115"/>
    </location>
</feature>
<dbReference type="Proteomes" id="UP000253845">
    <property type="component" value="Unassembled WGS sequence"/>
</dbReference>
<organism evidence="4 5">
    <name type="scientific">Aspergillus niger ATCC 13496</name>
    <dbReference type="NCBI Taxonomy" id="1353008"/>
    <lineage>
        <taxon>Eukaryota</taxon>
        <taxon>Fungi</taxon>
        <taxon>Dikarya</taxon>
        <taxon>Ascomycota</taxon>
        <taxon>Pezizomycotina</taxon>
        <taxon>Eurotiomycetes</taxon>
        <taxon>Eurotiomycetidae</taxon>
        <taxon>Eurotiales</taxon>
        <taxon>Aspergillaceae</taxon>
        <taxon>Aspergillus</taxon>
        <taxon>Aspergillus subgen. Circumdati</taxon>
    </lineage>
</organism>
<proteinExistence type="predicted"/>
<feature type="compositionally biased region" description="Basic and acidic residues" evidence="1">
    <location>
        <begin position="59"/>
        <end position="71"/>
    </location>
</feature>
<reference evidence="4 5" key="1">
    <citation type="submission" date="2018-07" db="EMBL/GenBank/DDBJ databases">
        <title>Section-level genome sequencing of Aspergillus section Nigri to investigate inter- and intra-species variation.</title>
        <authorList>
            <consortium name="DOE Joint Genome Institute"/>
            <person name="Vesth T.C."/>
            <person name="Nybo J.L."/>
            <person name="Theobald S."/>
            <person name="Frisvad J.C."/>
            <person name="Larsen T.O."/>
            <person name="Nielsen K.F."/>
            <person name="Hoof J.B."/>
            <person name="Brandl J."/>
            <person name="Salamov A."/>
            <person name="Riley R."/>
            <person name="Gladden J.M."/>
            <person name="Phatale P."/>
            <person name="Nielsen M.T."/>
            <person name="Lyhne E.K."/>
            <person name="Kogle M.E."/>
            <person name="Strasser K."/>
            <person name="McDonnell E."/>
            <person name="Barry K."/>
            <person name="Clum A."/>
            <person name="Chen C."/>
            <person name="Nolan M."/>
            <person name="Sandor L."/>
            <person name="Kuo A."/>
            <person name="Lipzen A."/>
            <person name="Hainaut M."/>
            <person name="Drula E."/>
            <person name="Tsang A."/>
            <person name="Magnuson J.K."/>
            <person name="Henrissat B."/>
            <person name="Wiebenga A."/>
            <person name="Simmons B.A."/>
            <person name="Makela M.R."/>
            <person name="De vries R.P."/>
            <person name="Grigoriev I.V."/>
            <person name="Mortensen U.H."/>
            <person name="Baker S.E."/>
            <person name="Andersen M.R."/>
        </authorList>
    </citation>
    <scope>NUCLEOTIDE SEQUENCE [LARGE SCALE GENOMIC DNA]</scope>
    <source>
        <strain evidence="4 5">ATCC 13496</strain>
    </source>
</reference>
<dbReference type="InterPro" id="IPR036047">
    <property type="entry name" value="F-box-like_dom_sf"/>
</dbReference>
<feature type="region of interest" description="Disordered" evidence="1">
    <location>
        <begin position="49"/>
        <end position="71"/>
    </location>
</feature>
<dbReference type="SUPFAM" id="SSF81383">
    <property type="entry name" value="F-box domain"/>
    <property type="match status" value="1"/>
</dbReference>
<sequence length="367" mass="41901">MAVCSPFLQICSILQALLECLIYRQDMPRMTPMNALDEHQNPSCVACDDASPAPGNPMERPKFLGDDGDGDKRHSAAQRALAIPEILEMILIRLAFADLLIMERVCRSWQHIMRESIVIQRALFFEQSLASSSEEPALNPFFEKWFCPPHCCKYTGDYLVQNGPSGKFAWFEDAKLKAIVLHEQASWRRMWPSNVPVVLEAVSLHTSRQDPGPGISEHVDLNREHSLLGSDTNGMTLCGFLEAMVSLMNHSKSPQFTLFWKKTAESNTSRPRWQLVAVLSPSQLMSPRFGTNPIYPEISKTRFVDLLDEAEKSKFLDWTRRVDEYYNTHVDWSVATYISIWRSTYNEEVEMFAADVALEMIIRLIGY</sequence>
<evidence type="ECO:0000256" key="1">
    <source>
        <dbReference type="SAM" id="MobiDB-lite"/>
    </source>
</evidence>
<dbReference type="EMBL" id="KZ851938">
    <property type="protein sequence ID" value="RDH16507.1"/>
    <property type="molecule type" value="Genomic_DNA"/>
</dbReference>
<protein>
    <recommendedName>
        <fullName evidence="3">F-box domain-containing protein</fullName>
    </recommendedName>
</protein>
<feature type="chain" id="PRO_5016737906" description="F-box domain-containing protein" evidence="2">
    <location>
        <begin position="17"/>
        <end position="367"/>
    </location>
</feature>
<accession>A0A370BM13</accession>
<evidence type="ECO:0000313" key="4">
    <source>
        <dbReference type="EMBL" id="RDH16507.1"/>
    </source>
</evidence>
<dbReference type="AlphaFoldDB" id="A0A370BM13"/>
<keyword evidence="2" id="KW-0732">Signal</keyword>
<evidence type="ECO:0000259" key="3">
    <source>
        <dbReference type="Pfam" id="PF00646"/>
    </source>
</evidence>
<dbReference type="CDD" id="cd09917">
    <property type="entry name" value="F-box_SF"/>
    <property type="match status" value="1"/>
</dbReference>
<dbReference type="VEuPathDB" id="FungiDB:M747DRAFT_309038"/>
<evidence type="ECO:0000313" key="5">
    <source>
        <dbReference type="Proteomes" id="UP000253845"/>
    </source>
</evidence>
<dbReference type="InterPro" id="IPR001810">
    <property type="entry name" value="F-box_dom"/>
</dbReference>
<dbReference type="Pfam" id="PF00646">
    <property type="entry name" value="F-box"/>
    <property type="match status" value="1"/>
</dbReference>
<name>A0A370BM13_ASPNG</name>
<evidence type="ECO:0000256" key="2">
    <source>
        <dbReference type="SAM" id="SignalP"/>
    </source>
</evidence>
<gene>
    <name evidence="4" type="ORF">M747DRAFT_309038</name>
</gene>
<feature type="signal peptide" evidence="2">
    <location>
        <begin position="1"/>
        <end position="16"/>
    </location>
</feature>